<feature type="domain" description="Ionotropic glutamate receptor C-terminal" evidence="14">
    <location>
        <begin position="183"/>
        <end position="571"/>
    </location>
</feature>
<evidence type="ECO:0000256" key="5">
    <source>
        <dbReference type="ARBA" id="ARBA00022692"/>
    </source>
</evidence>
<dbReference type="Proteomes" id="UP000694941">
    <property type="component" value="Unplaced"/>
</dbReference>
<evidence type="ECO:0000256" key="3">
    <source>
        <dbReference type="ARBA" id="ARBA00022448"/>
    </source>
</evidence>
<evidence type="ECO:0000259" key="14">
    <source>
        <dbReference type="SMART" id="SM00079"/>
    </source>
</evidence>
<gene>
    <name evidence="17" type="primary">LOC106472693</name>
</gene>
<dbReference type="Gene3D" id="1.10.287.70">
    <property type="match status" value="1"/>
</dbReference>
<evidence type="ECO:0000256" key="2">
    <source>
        <dbReference type="ARBA" id="ARBA00008685"/>
    </source>
</evidence>
<dbReference type="SUPFAM" id="SSF81324">
    <property type="entry name" value="Voltage-gated potassium channels"/>
    <property type="match status" value="1"/>
</dbReference>
<evidence type="ECO:0000256" key="8">
    <source>
        <dbReference type="ARBA" id="ARBA00023136"/>
    </source>
</evidence>
<keyword evidence="4" id="KW-1003">Cell membrane</keyword>
<name>A0ABM1BUB3_LIMPO</name>
<evidence type="ECO:0000256" key="4">
    <source>
        <dbReference type="ARBA" id="ARBA00022475"/>
    </source>
</evidence>
<evidence type="ECO:0000256" key="6">
    <source>
        <dbReference type="ARBA" id="ARBA00022989"/>
    </source>
</evidence>
<keyword evidence="7" id="KW-0406">Ion transport</keyword>
<dbReference type="PRINTS" id="PR00177">
    <property type="entry name" value="NMDARECEPTOR"/>
</dbReference>
<keyword evidence="12" id="KW-0407">Ion channel</keyword>
<evidence type="ECO:0000256" key="10">
    <source>
        <dbReference type="ARBA" id="ARBA00023180"/>
    </source>
</evidence>
<protein>
    <submittedName>
        <fullName evidence="17">Ionotropic receptor 25a-like</fullName>
    </submittedName>
</protein>
<evidence type="ECO:0000259" key="15">
    <source>
        <dbReference type="SMART" id="SM00918"/>
    </source>
</evidence>
<feature type="transmembrane region" description="Helical" evidence="13">
    <location>
        <begin position="304"/>
        <end position="322"/>
    </location>
</feature>
<dbReference type="SMART" id="SM00079">
    <property type="entry name" value="PBPe"/>
    <property type="match status" value="1"/>
</dbReference>
<dbReference type="CDD" id="cd13717">
    <property type="entry name" value="PBP2_iGluR_putative"/>
    <property type="match status" value="1"/>
</dbReference>
<dbReference type="Pfam" id="PF10613">
    <property type="entry name" value="Lig_chan-Glu_bd"/>
    <property type="match status" value="1"/>
</dbReference>
<keyword evidence="10" id="KW-0325">Glycoprotein</keyword>
<dbReference type="InterPro" id="IPR001320">
    <property type="entry name" value="Iontro_rcpt_C"/>
</dbReference>
<feature type="transmembrane region" description="Helical" evidence="13">
    <location>
        <begin position="372"/>
        <end position="395"/>
    </location>
</feature>
<keyword evidence="16" id="KW-1185">Reference proteome</keyword>
<keyword evidence="9" id="KW-0675">Receptor</keyword>
<evidence type="ECO:0000256" key="1">
    <source>
        <dbReference type="ARBA" id="ARBA00004651"/>
    </source>
</evidence>
<evidence type="ECO:0000256" key="12">
    <source>
        <dbReference type="ARBA" id="ARBA00023303"/>
    </source>
</evidence>
<proteinExistence type="inferred from homology"/>
<evidence type="ECO:0000256" key="11">
    <source>
        <dbReference type="ARBA" id="ARBA00023286"/>
    </source>
</evidence>
<dbReference type="SUPFAM" id="SSF53850">
    <property type="entry name" value="Periplasmic binding protein-like II"/>
    <property type="match status" value="1"/>
</dbReference>
<evidence type="ECO:0000256" key="13">
    <source>
        <dbReference type="SAM" id="Phobius"/>
    </source>
</evidence>
<dbReference type="PANTHER" id="PTHR18966">
    <property type="entry name" value="IONOTROPIC GLUTAMATE RECEPTOR"/>
    <property type="match status" value="1"/>
</dbReference>
<dbReference type="InterPro" id="IPR015683">
    <property type="entry name" value="Ionotropic_Glu_rcpt"/>
</dbReference>
<keyword evidence="3" id="KW-0813">Transport</keyword>
<dbReference type="InterPro" id="IPR001508">
    <property type="entry name" value="Iono_Glu_rcpt_met"/>
</dbReference>
<comment type="subcellular location">
    <subcellularLocation>
        <location evidence="1">Cell membrane</location>
        <topology evidence="1">Multi-pass membrane protein</topology>
    </subcellularLocation>
</comment>
<sequence length="643" mass="73151">AVSKGMTGRGHAWFFVTKDDARQLTCNCTSVNFMIFSPQEIEPKIVGNSVPTQTDMAFYFDLALITVTALSRQLDLGSWPTTLDYPECGMTMNEKQNDQRKKIDLLSAINQVSREGVYDRPLIITDKKGYQDIILNIVNVEIRNKKRVKEETVGVWSLGYPEHIVSNEGFSKKTFDDFKAVIIYKITTVAEYNKKLGSEEFQGYCIDLINDIKKILQFEFEISECPDKMFGIMNATSGWNGMIQELIEKRADIALAPLSVMAERETVVDFTVPFYDLVGISILMKKPQVPSSIFKFLTVLETNVWASIIGAYFFTSFLMYAYECFSPYSNRNNNQNSREFNLKECLWFCITSLTPQGGGEAPRNLSGRLVAATWWLFGFIIIASYTANLAAFLTVSRLDSPITSLDDLANQYKIKYAPQKGSSSQTYFERMAYIEERFYEIWKDMSLNDSLSITERAKLAVWDYPISDKYTKIWLTIKEANMPLTFEEGVQRVKESKGSHEGFAFIADSTQVKYAAYSDCDLQVVGNEFSRKPMAIAVQEGSYLRDQLSSAILELLNQRKLEELKEKWWNTNSKLLACEDSEERNDGIGIENIGGVFIVIGVGVGTACLTLLAEHLYYKRFQPAPKIVPIKKYQITSPKKDKY</sequence>
<evidence type="ECO:0000313" key="16">
    <source>
        <dbReference type="Proteomes" id="UP000694941"/>
    </source>
</evidence>
<reference evidence="17" key="1">
    <citation type="submission" date="2025-08" db="UniProtKB">
        <authorList>
            <consortium name="RefSeq"/>
        </authorList>
    </citation>
    <scope>IDENTIFICATION</scope>
    <source>
        <tissue evidence="17">Muscle</tissue>
    </source>
</reference>
<accession>A0ABM1BUB3</accession>
<organism evidence="16 17">
    <name type="scientific">Limulus polyphemus</name>
    <name type="common">Atlantic horseshoe crab</name>
    <dbReference type="NCBI Taxonomy" id="6850"/>
    <lineage>
        <taxon>Eukaryota</taxon>
        <taxon>Metazoa</taxon>
        <taxon>Ecdysozoa</taxon>
        <taxon>Arthropoda</taxon>
        <taxon>Chelicerata</taxon>
        <taxon>Merostomata</taxon>
        <taxon>Xiphosura</taxon>
        <taxon>Limulidae</taxon>
        <taxon>Limulus</taxon>
    </lineage>
</organism>
<feature type="non-terminal residue" evidence="17">
    <location>
        <position position="1"/>
    </location>
</feature>
<evidence type="ECO:0000256" key="9">
    <source>
        <dbReference type="ARBA" id="ARBA00023170"/>
    </source>
</evidence>
<keyword evidence="5 13" id="KW-0812">Transmembrane</keyword>
<keyword evidence="6 13" id="KW-1133">Transmembrane helix</keyword>
<evidence type="ECO:0000256" key="7">
    <source>
        <dbReference type="ARBA" id="ARBA00023065"/>
    </source>
</evidence>
<dbReference type="GeneID" id="106472693"/>
<feature type="transmembrane region" description="Helical" evidence="13">
    <location>
        <begin position="593"/>
        <end position="613"/>
    </location>
</feature>
<dbReference type="RefSeq" id="XP_013788799.1">
    <property type="nucleotide sequence ID" value="XM_013933345.2"/>
</dbReference>
<feature type="domain" description="Ionotropic glutamate receptor L-glutamate and glycine-binding" evidence="15">
    <location>
        <begin position="191"/>
        <end position="248"/>
    </location>
</feature>
<evidence type="ECO:0000313" key="17">
    <source>
        <dbReference type="RefSeq" id="XP_013788799.1"/>
    </source>
</evidence>
<keyword evidence="8 13" id="KW-0472">Membrane</keyword>
<comment type="similarity">
    <text evidence="2">Belongs to the glutamate-gated ion channel (TC 1.A.10.1) family.</text>
</comment>
<dbReference type="Pfam" id="PF00060">
    <property type="entry name" value="Lig_chan"/>
    <property type="match status" value="1"/>
</dbReference>
<dbReference type="InterPro" id="IPR019594">
    <property type="entry name" value="Glu/Gly-bd"/>
</dbReference>
<dbReference type="SMART" id="SM00918">
    <property type="entry name" value="Lig_chan-Glu_bd"/>
    <property type="match status" value="1"/>
</dbReference>
<dbReference type="Gene3D" id="3.40.190.10">
    <property type="entry name" value="Periplasmic binding protein-like II"/>
    <property type="match status" value="3"/>
</dbReference>
<keyword evidence="11" id="KW-1071">Ligand-gated ion channel</keyword>